<name>A0A5C6DKG1_9BACT</name>
<protein>
    <recommendedName>
        <fullName evidence="4">DUF4350 domain-containing protein</fullName>
    </recommendedName>
</protein>
<evidence type="ECO:0000313" key="2">
    <source>
        <dbReference type="EMBL" id="TWU36564.1"/>
    </source>
</evidence>
<feature type="transmembrane region" description="Helical" evidence="1">
    <location>
        <begin position="420"/>
        <end position="443"/>
    </location>
</feature>
<organism evidence="2 3">
    <name type="scientific">Novipirellula aureliae</name>
    <dbReference type="NCBI Taxonomy" id="2527966"/>
    <lineage>
        <taxon>Bacteria</taxon>
        <taxon>Pseudomonadati</taxon>
        <taxon>Planctomycetota</taxon>
        <taxon>Planctomycetia</taxon>
        <taxon>Pirellulales</taxon>
        <taxon>Pirellulaceae</taxon>
        <taxon>Novipirellula</taxon>
    </lineage>
</organism>
<keyword evidence="1" id="KW-0812">Transmembrane</keyword>
<keyword evidence="1" id="KW-1133">Transmembrane helix</keyword>
<feature type="transmembrane region" description="Helical" evidence="1">
    <location>
        <begin position="452"/>
        <end position="471"/>
    </location>
</feature>
<dbReference type="Proteomes" id="UP000315471">
    <property type="component" value="Unassembled WGS sequence"/>
</dbReference>
<accession>A0A5C6DKG1</accession>
<reference evidence="2 3" key="1">
    <citation type="submission" date="2019-02" db="EMBL/GenBank/DDBJ databases">
        <title>Deep-cultivation of Planctomycetes and their phenomic and genomic characterization uncovers novel biology.</title>
        <authorList>
            <person name="Wiegand S."/>
            <person name="Jogler M."/>
            <person name="Boedeker C."/>
            <person name="Pinto D."/>
            <person name="Vollmers J."/>
            <person name="Rivas-Marin E."/>
            <person name="Kohn T."/>
            <person name="Peeters S.H."/>
            <person name="Heuer A."/>
            <person name="Rast P."/>
            <person name="Oberbeckmann S."/>
            <person name="Bunk B."/>
            <person name="Jeske O."/>
            <person name="Meyerdierks A."/>
            <person name="Storesund J.E."/>
            <person name="Kallscheuer N."/>
            <person name="Luecker S."/>
            <person name="Lage O.M."/>
            <person name="Pohl T."/>
            <person name="Merkel B.J."/>
            <person name="Hornburger P."/>
            <person name="Mueller R.-W."/>
            <person name="Bruemmer F."/>
            <person name="Labrenz M."/>
            <person name="Spormann A.M."/>
            <person name="Op Den Camp H."/>
            <person name="Overmann J."/>
            <person name="Amann R."/>
            <person name="Jetten M.S.M."/>
            <person name="Mascher T."/>
            <person name="Medema M.H."/>
            <person name="Devos D.P."/>
            <person name="Kaster A.-K."/>
            <person name="Ovreas L."/>
            <person name="Rohde M."/>
            <person name="Galperin M.Y."/>
            <person name="Jogler C."/>
        </authorList>
    </citation>
    <scope>NUCLEOTIDE SEQUENCE [LARGE SCALE GENOMIC DNA]</scope>
    <source>
        <strain evidence="2 3">Q31b</strain>
    </source>
</reference>
<evidence type="ECO:0000313" key="3">
    <source>
        <dbReference type="Proteomes" id="UP000315471"/>
    </source>
</evidence>
<gene>
    <name evidence="2" type="ORF">Q31b_48450</name>
</gene>
<keyword evidence="1" id="KW-0472">Membrane</keyword>
<evidence type="ECO:0000256" key="1">
    <source>
        <dbReference type="SAM" id="Phobius"/>
    </source>
</evidence>
<feature type="transmembrane region" description="Helical" evidence="1">
    <location>
        <begin position="12"/>
        <end position="34"/>
    </location>
</feature>
<evidence type="ECO:0008006" key="4">
    <source>
        <dbReference type="Google" id="ProtNLM"/>
    </source>
</evidence>
<sequence>MVCSFRHHRTRWALFAIVVSWLTIGPLSIGPLSIGPLSIGPLSIGPLSIGPTSTSAQTIDHGSPEQSVSIGIAGNFRVGHWTAIRLQQAGPEQGFANIHSVQTEDGDGVSVEYVQANQQKTSEAAARSPWAYAIPGSQEAPLIVETSEDSPANARIVTRFPADTASSNADSTREVPLSMPWIVSLGEPLGVDAIGANALLRRSASVAVSNITSADQLPDRSIGYDGVDLVMIGGSGLETLGRMNANQQHAIQQWIVGGGRVFLMLGESLPQMQSAAPWLVDLIPTPDGRASETLMNVQMDPSAIETFTSTQTLLTPYAGVNLPKGAGETIVIGRTNRRVSTPVAAEYVVGFGKLTVLAADLDRAPFADWPQRLEFIMQLTKDLVEPDEPALGSKNRGTAFDDLAGQMRATLDRFPNQRRFSFSVVSLIVLSLIALVGPLDYLLINRLFGKPLLGWLTFPLIAIGMSAFLVLQARPIAGSSDKDRMPINRVEFVDIDSQSQQGESLAWSVLYSHDARRLNLSSVPGESLDQLSTNVSSILTSPFGFPGRSFGSIQVTGENARLPTYQVEFNAEDSSTLGSPERGLNSNMIAMPLAPRSSKSIASRTKFQPNVSNELVMYRRGGSELLQGELVNPLGVDLLNGMLVYRNWAYLLPTRFPAGGRIESIESLRQKNFRRQLSRQRALESSTETQLWDATMFDDPGRVAEMMMFHDVVGADRYTTLRSEVLSSLDFSSLLTGERCLLIGRLAQPFTQLQSLEPNPEAKADPVTELEAQNLTLLRLVIPVEHKRFSY</sequence>
<dbReference type="AlphaFoldDB" id="A0A5C6DKG1"/>
<comment type="caution">
    <text evidence="2">The sequence shown here is derived from an EMBL/GenBank/DDBJ whole genome shotgun (WGS) entry which is preliminary data.</text>
</comment>
<keyword evidence="3" id="KW-1185">Reference proteome</keyword>
<proteinExistence type="predicted"/>
<dbReference type="EMBL" id="SJPY01000008">
    <property type="protein sequence ID" value="TWU36564.1"/>
    <property type="molecule type" value="Genomic_DNA"/>
</dbReference>